<dbReference type="SMART" id="SM00418">
    <property type="entry name" value="HTH_ARSR"/>
    <property type="match status" value="1"/>
</dbReference>
<dbReference type="EMBL" id="FLOB01000001">
    <property type="protein sequence ID" value="SBS25900.1"/>
    <property type="molecule type" value="Genomic_DNA"/>
</dbReference>
<dbReference type="PROSITE" id="PS50987">
    <property type="entry name" value="HTH_ARSR_2"/>
    <property type="match status" value="1"/>
</dbReference>
<protein>
    <submittedName>
        <fullName evidence="2">Helix-turn-helix domain protein</fullName>
    </submittedName>
</protein>
<dbReference type="CDD" id="cd00090">
    <property type="entry name" value="HTH_ARSR"/>
    <property type="match status" value="1"/>
</dbReference>
<dbReference type="Pfam" id="PF01022">
    <property type="entry name" value="HTH_5"/>
    <property type="match status" value="1"/>
</dbReference>
<dbReference type="SUPFAM" id="SSF46785">
    <property type="entry name" value="Winged helix' DNA-binding domain"/>
    <property type="match status" value="1"/>
</dbReference>
<dbReference type="InterPro" id="IPR001845">
    <property type="entry name" value="HTH_ArsR_DNA-bd_dom"/>
</dbReference>
<dbReference type="PANTHER" id="PTHR39168">
    <property type="entry name" value="TRANSCRIPTIONAL REGULATOR-RELATED"/>
    <property type="match status" value="1"/>
</dbReference>
<dbReference type="GO" id="GO:0010288">
    <property type="term" value="P:response to lead ion"/>
    <property type="evidence" value="ECO:0007669"/>
    <property type="project" value="TreeGrafter"/>
</dbReference>
<organism evidence="2 3">
    <name type="scientific">Marinomonas spartinae</name>
    <dbReference type="NCBI Taxonomy" id="1792290"/>
    <lineage>
        <taxon>Bacteria</taxon>
        <taxon>Pseudomonadati</taxon>
        <taxon>Pseudomonadota</taxon>
        <taxon>Gammaproteobacteria</taxon>
        <taxon>Oceanospirillales</taxon>
        <taxon>Oceanospirillaceae</taxon>
        <taxon>Marinomonas</taxon>
    </lineage>
</organism>
<evidence type="ECO:0000259" key="1">
    <source>
        <dbReference type="PROSITE" id="PS50987"/>
    </source>
</evidence>
<dbReference type="Proteomes" id="UP000092544">
    <property type="component" value="Unassembled WGS sequence"/>
</dbReference>
<dbReference type="OrthoDB" id="9797716at2"/>
<accession>A0A1A8T3E1</accession>
<name>A0A1A8T3E1_9GAMM</name>
<dbReference type="GO" id="GO:0003700">
    <property type="term" value="F:DNA-binding transcription factor activity"/>
    <property type="evidence" value="ECO:0007669"/>
    <property type="project" value="InterPro"/>
</dbReference>
<proteinExistence type="predicted"/>
<sequence length="240" mass="26905">MASRPLIKPTNSIKNDSGSELENSIAALATVMSDVSRVKMLCALMDGRAWTATELSVVADIASSTASAHLSRLLNENFIICVAQGRHRYYRLKGIETAELLEVLMGASWKQVEPFTNKTPIALRKARTCYDHLAGEIAVNIYEFMLINKWIDIEGQSLTVQGKQQFEKLGIALDEKTTRKKCSACLDWSERKYHLGGYAGAALFTHFERKGWISRVNGFREVLVTYQGEKALKRLFNIVV</sequence>
<dbReference type="PANTHER" id="PTHR39168:SF1">
    <property type="entry name" value="TRANSCRIPTIONAL REGULATORY PROTEIN"/>
    <property type="match status" value="1"/>
</dbReference>
<dbReference type="InterPro" id="IPR011991">
    <property type="entry name" value="ArsR-like_HTH"/>
</dbReference>
<dbReference type="GO" id="GO:0046686">
    <property type="term" value="P:response to cadmium ion"/>
    <property type="evidence" value="ECO:0007669"/>
    <property type="project" value="TreeGrafter"/>
</dbReference>
<feature type="domain" description="HTH arsR-type" evidence="1">
    <location>
        <begin position="17"/>
        <end position="112"/>
    </location>
</feature>
<keyword evidence="3" id="KW-1185">Reference proteome</keyword>
<dbReference type="GO" id="GO:0097063">
    <property type="term" value="F:cadmium ion sensor activity"/>
    <property type="evidence" value="ECO:0007669"/>
    <property type="project" value="TreeGrafter"/>
</dbReference>
<dbReference type="GO" id="GO:0003677">
    <property type="term" value="F:DNA binding"/>
    <property type="evidence" value="ECO:0007669"/>
    <property type="project" value="TreeGrafter"/>
</dbReference>
<dbReference type="AlphaFoldDB" id="A0A1A8T3E1"/>
<dbReference type="STRING" id="1792290.MSP8886_00420"/>
<dbReference type="InterPro" id="IPR052543">
    <property type="entry name" value="HTH_Metal-responsive_Reg"/>
</dbReference>
<dbReference type="InterPro" id="IPR036388">
    <property type="entry name" value="WH-like_DNA-bd_sf"/>
</dbReference>
<reference evidence="2 3" key="1">
    <citation type="submission" date="2016-06" db="EMBL/GenBank/DDBJ databases">
        <authorList>
            <person name="Kjaerup R.B."/>
            <person name="Dalgaard T.S."/>
            <person name="Juul-Madsen H.R."/>
        </authorList>
    </citation>
    <scope>NUCLEOTIDE SEQUENCE [LARGE SCALE GENOMIC DNA]</scope>
    <source>
        <strain evidence="2 3">CECT 8886</strain>
    </source>
</reference>
<gene>
    <name evidence="2" type="ORF">MSP8886_00420</name>
</gene>
<dbReference type="InterPro" id="IPR036390">
    <property type="entry name" value="WH_DNA-bd_sf"/>
</dbReference>
<evidence type="ECO:0000313" key="3">
    <source>
        <dbReference type="Proteomes" id="UP000092544"/>
    </source>
</evidence>
<dbReference type="RefSeq" id="WP_067012195.1">
    <property type="nucleotide sequence ID" value="NZ_FLOB01000001.1"/>
</dbReference>
<dbReference type="GO" id="GO:0032791">
    <property type="term" value="F:lead ion binding"/>
    <property type="evidence" value="ECO:0007669"/>
    <property type="project" value="TreeGrafter"/>
</dbReference>
<dbReference type="Gene3D" id="1.10.10.10">
    <property type="entry name" value="Winged helix-like DNA-binding domain superfamily/Winged helix DNA-binding domain"/>
    <property type="match status" value="1"/>
</dbReference>
<evidence type="ECO:0000313" key="2">
    <source>
        <dbReference type="EMBL" id="SBS25900.1"/>
    </source>
</evidence>